<evidence type="ECO:0000256" key="5">
    <source>
        <dbReference type="SAM" id="MobiDB-lite"/>
    </source>
</evidence>
<dbReference type="HOGENOM" id="CLU_002865_6_2_1"/>
<name>A0A0D2EY81_9EURO</name>
<feature type="active site" description="Proton acceptor" evidence="2">
    <location>
        <position position="625"/>
    </location>
</feature>
<sequence length="665" mass="72213">MAQPPTTMKPTFVLAVLFSTLVTCLPHARRYDISSNTTADSYDYVVVGCGISGLVVATRLSEDPNVSVICIEAGSLDHHEDMIEIPVFIGEQPPDFYAYNLLTVPQSQLDNHTRILPMGRGVGGGSLINGMIWNRGNQEDFDLWSELGNPGWDWNSLLPYFQKSETYTPRTYPNLTYQPASFDPAIHGSSGPLQVSYPAYYWPQTDAWFTAINTLGVPPCVDPNKGTSAGAYFLPVSLDPATQTRSDARRAYHDAAAHRPNYHILTNTQVVRVIFNNGTTNSTPDGRHDTPLAVGVEMLGGRIVYTGRELILAAGAIHTPQILELSGIGDANVLSALNVPVVVDLPGVGNNLQDHALLRLEYPYQSSIPNPSWLLTNSTFNTSAGEEYLSSRTGPWTSKPSTAVAFPSLAQIKNASHALDMISTAAATQDQAQDQDQSYPSTYRESTIRAGYEAQISLVLQNLRSNDTPAYEILNDNSGGLDIALMRPLSRGTTHIINSRDPTVAPAVDPRWLSHPFDFEVMILAMQFNQRILDTPSISALMPSYEEDDNISGTTIPACPANNATREQLETVLRRGVNTEYHYSGTCAMLPRNLAGVVDSALRVYGTHGLRVVDTSVYPVVPGAHLQAVAYAVAERAADIIRGRSLTGTTGSTGTDTADDAKMPL</sequence>
<evidence type="ECO:0000256" key="2">
    <source>
        <dbReference type="PIRSR" id="PIRSR000137-1"/>
    </source>
</evidence>
<accession>A0A0D2EY81</accession>
<comment type="similarity">
    <text evidence="1 4">Belongs to the GMC oxidoreductase family.</text>
</comment>
<dbReference type="InterPro" id="IPR007867">
    <property type="entry name" value="GMC_OxRtase_C"/>
</dbReference>
<evidence type="ECO:0000259" key="8">
    <source>
        <dbReference type="PROSITE" id="PS00624"/>
    </source>
</evidence>
<proteinExistence type="inferred from homology"/>
<feature type="region of interest" description="Disordered" evidence="5">
    <location>
        <begin position="645"/>
        <end position="665"/>
    </location>
</feature>
<dbReference type="Proteomes" id="UP000054342">
    <property type="component" value="Unassembled WGS sequence"/>
</dbReference>
<feature type="active site" description="Proton donor" evidence="2">
    <location>
        <position position="582"/>
    </location>
</feature>
<dbReference type="PROSITE" id="PS00623">
    <property type="entry name" value="GMC_OXRED_1"/>
    <property type="match status" value="1"/>
</dbReference>
<dbReference type="Gene3D" id="3.50.50.60">
    <property type="entry name" value="FAD/NAD(P)-binding domain"/>
    <property type="match status" value="1"/>
</dbReference>
<feature type="chain" id="PRO_5002257143" description="Glucose-methanol-choline oxidoreductase N-terminal domain-containing protein" evidence="6">
    <location>
        <begin position="25"/>
        <end position="665"/>
    </location>
</feature>
<dbReference type="GO" id="GO:0044550">
    <property type="term" value="P:secondary metabolite biosynthetic process"/>
    <property type="evidence" value="ECO:0007669"/>
    <property type="project" value="TreeGrafter"/>
</dbReference>
<dbReference type="STRING" id="348802.A0A0D2EY81"/>
<evidence type="ECO:0000313" key="9">
    <source>
        <dbReference type="EMBL" id="KIW60688.1"/>
    </source>
</evidence>
<protein>
    <recommendedName>
        <fullName evidence="7 8">Glucose-methanol-choline oxidoreductase N-terminal domain-containing protein</fullName>
    </recommendedName>
</protein>
<evidence type="ECO:0000259" key="7">
    <source>
        <dbReference type="PROSITE" id="PS00623"/>
    </source>
</evidence>
<keyword evidence="3 4" id="KW-0274">FAD</keyword>
<feature type="signal peptide" evidence="6">
    <location>
        <begin position="1"/>
        <end position="24"/>
    </location>
</feature>
<dbReference type="Pfam" id="PF00732">
    <property type="entry name" value="GMC_oxred_N"/>
    <property type="match status" value="1"/>
</dbReference>
<comment type="cofactor">
    <cofactor evidence="3">
        <name>FAD</name>
        <dbReference type="ChEBI" id="CHEBI:57692"/>
    </cofactor>
</comment>
<organism evidence="9 10">
    <name type="scientific">Exophiala xenobiotica</name>
    <dbReference type="NCBI Taxonomy" id="348802"/>
    <lineage>
        <taxon>Eukaryota</taxon>
        <taxon>Fungi</taxon>
        <taxon>Dikarya</taxon>
        <taxon>Ascomycota</taxon>
        <taxon>Pezizomycotina</taxon>
        <taxon>Eurotiomycetes</taxon>
        <taxon>Chaetothyriomycetidae</taxon>
        <taxon>Chaetothyriales</taxon>
        <taxon>Herpotrichiellaceae</taxon>
        <taxon>Exophiala</taxon>
    </lineage>
</organism>
<dbReference type="AlphaFoldDB" id="A0A0D2EY81"/>
<dbReference type="PANTHER" id="PTHR11552">
    <property type="entry name" value="GLUCOSE-METHANOL-CHOLINE GMC OXIDOREDUCTASE"/>
    <property type="match status" value="1"/>
</dbReference>
<dbReference type="InterPro" id="IPR000172">
    <property type="entry name" value="GMC_OxRdtase_N"/>
</dbReference>
<feature type="compositionally biased region" description="Low complexity" evidence="5">
    <location>
        <begin position="647"/>
        <end position="656"/>
    </location>
</feature>
<evidence type="ECO:0000313" key="10">
    <source>
        <dbReference type="Proteomes" id="UP000054342"/>
    </source>
</evidence>
<dbReference type="PROSITE" id="PS00624">
    <property type="entry name" value="GMC_OXRED_2"/>
    <property type="match status" value="1"/>
</dbReference>
<feature type="binding site" evidence="3">
    <location>
        <position position="270"/>
    </location>
    <ligand>
        <name>FAD</name>
        <dbReference type="ChEBI" id="CHEBI:57692"/>
    </ligand>
</feature>
<feature type="domain" description="Glucose-methanol-choline oxidoreductase N-terminal" evidence="7">
    <location>
        <begin position="119"/>
        <end position="142"/>
    </location>
</feature>
<evidence type="ECO:0000256" key="6">
    <source>
        <dbReference type="SAM" id="SignalP"/>
    </source>
</evidence>
<dbReference type="OrthoDB" id="269227at2759"/>
<dbReference type="Pfam" id="PF05199">
    <property type="entry name" value="GMC_oxred_C"/>
    <property type="match status" value="1"/>
</dbReference>
<keyword evidence="6" id="KW-0732">Signal</keyword>
<evidence type="ECO:0000256" key="1">
    <source>
        <dbReference type="ARBA" id="ARBA00010790"/>
    </source>
</evidence>
<dbReference type="InterPro" id="IPR012132">
    <property type="entry name" value="GMC_OxRdtase"/>
</dbReference>
<keyword evidence="4" id="KW-0285">Flavoprotein</keyword>
<reference evidence="9 10" key="1">
    <citation type="submission" date="2015-01" db="EMBL/GenBank/DDBJ databases">
        <title>The Genome Sequence of Exophiala xenobiotica CBS118157.</title>
        <authorList>
            <consortium name="The Broad Institute Genomics Platform"/>
            <person name="Cuomo C."/>
            <person name="de Hoog S."/>
            <person name="Gorbushina A."/>
            <person name="Stielow B."/>
            <person name="Teixiera M."/>
            <person name="Abouelleil A."/>
            <person name="Chapman S.B."/>
            <person name="Priest M."/>
            <person name="Young S.K."/>
            <person name="Wortman J."/>
            <person name="Nusbaum C."/>
            <person name="Birren B."/>
        </authorList>
    </citation>
    <scope>NUCLEOTIDE SEQUENCE [LARGE SCALE GENOMIC DNA]</scope>
    <source>
        <strain evidence="9 10">CBS 118157</strain>
    </source>
</reference>
<feature type="domain" description="Glucose-methanol-choline oxidoreductase N-terminal" evidence="8">
    <location>
        <begin position="315"/>
        <end position="329"/>
    </location>
</feature>
<dbReference type="GO" id="GO:0016614">
    <property type="term" value="F:oxidoreductase activity, acting on CH-OH group of donors"/>
    <property type="evidence" value="ECO:0007669"/>
    <property type="project" value="InterPro"/>
</dbReference>
<dbReference type="InterPro" id="IPR036188">
    <property type="entry name" value="FAD/NAD-bd_sf"/>
</dbReference>
<dbReference type="PANTHER" id="PTHR11552:SF115">
    <property type="entry name" value="DEHYDROGENASE XPTC-RELATED"/>
    <property type="match status" value="1"/>
</dbReference>
<evidence type="ECO:0000256" key="3">
    <source>
        <dbReference type="PIRSR" id="PIRSR000137-2"/>
    </source>
</evidence>
<dbReference type="SUPFAM" id="SSF54373">
    <property type="entry name" value="FAD-linked reductases, C-terminal domain"/>
    <property type="match status" value="1"/>
</dbReference>
<dbReference type="EMBL" id="KN847317">
    <property type="protein sequence ID" value="KIW60688.1"/>
    <property type="molecule type" value="Genomic_DNA"/>
</dbReference>
<dbReference type="Gene3D" id="3.30.560.10">
    <property type="entry name" value="Glucose Oxidase, domain 3"/>
    <property type="match status" value="1"/>
</dbReference>
<keyword evidence="10" id="KW-1185">Reference proteome</keyword>
<dbReference type="SUPFAM" id="SSF51905">
    <property type="entry name" value="FAD/NAD(P)-binding domain"/>
    <property type="match status" value="1"/>
</dbReference>
<evidence type="ECO:0000256" key="4">
    <source>
        <dbReference type="RuleBase" id="RU003968"/>
    </source>
</evidence>
<dbReference type="PIRSF" id="PIRSF000137">
    <property type="entry name" value="Alcohol_oxidase"/>
    <property type="match status" value="1"/>
</dbReference>
<dbReference type="GO" id="GO:0050660">
    <property type="term" value="F:flavin adenine dinucleotide binding"/>
    <property type="evidence" value="ECO:0007669"/>
    <property type="project" value="InterPro"/>
</dbReference>
<gene>
    <name evidence="9" type="ORF">PV05_00888</name>
</gene>
<dbReference type="GeneID" id="25322796"/>
<dbReference type="RefSeq" id="XP_013321272.1">
    <property type="nucleotide sequence ID" value="XM_013465818.1"/>
</dbReference>